<dbReference type="PROSITE" id="PS00211">
    <property type="entry name" value="ABC_TRANSPORTER_1"/>
    <property type="match status" value="1"/>
</dbReference>
<dbReference type="FunFam" id="3.40.50.300:FF:000042">
    <property type="entry name" value="Maltose/maltodextrin ABC transporter, ATP-binding protein"/>
    <property type="match status" value="1"/>
</dbReference>
<evidence type="ECO:0000256" key="8">
    <source>
        <dbReference type="ARBA" id="ARBA00050305"/>
    </source>
</evidence>
<dbReference type="PROSITE" id="PS50893">
    <property type="entry name" value="ABC_TRANSPORTER_2"/>
    <property type="match status" value="1"/>
</dbReference>
<keyword evidence="6" id="KW-1278">Translocase</keyword>
<dbReference type="SUPFAM" id="SSF50331">
    <property type="entry name" value="MOP-like"/>
    <property type="match status" value="1"/>
</dbReference>
<dbReference type="GO" id="GO:0055052">
    <property type="term" value="C:ATP-binding cassette (ABC) transporter complex, substrate-binding subunit-containing"/>
    <property type="evidence" value="ECO:0007669"/>
    <property type="project" value="TreeGrafter"/>
</dbReference>
<dbReference type="InterPro" id="IPR003439">
    <property type="entry name" value="ABC_transporter-like_ATP-bd"/>
</dbReference>
<evidence type="ECO:0000256" key="2">
    <source>
        <dbReference type="ARBA" id="ARBA00022448"/>
    </source>
</evidence>
<evidence type="ECO:0000313" key="15">
    <source>
        <dbReference type="EMBL" id="KWX22132.1"/>
    </source>
</evidence>
<keyword evidence="2" id="KW-0813">Transport</keyword>
<evidence type="ECO:0000256" key="9">
    <source>
        <dbReference type="ARBA" id="ARBA00056091"/>
    </source>
</evidence>
<dbReference type="InterPro" id="IPR003593">
    <property type="entry name" value="AAA+_ATPase"/>
</dbReference>
<comment type="catalytic activity">
    <reaction evidence="8">
        <text>alpha,alpha-trehalose(out) + ATP + H2O = alpha,alpha-trehalose(in) + ADP + phosphate + H(+)</text>
        <dbReference type="Rhea" id="RHEA:75203"/>
        <dbReference type="ChEBI" id="CHEBI:15377"/>
        <dbReference type="ChEBI" id="CHEBI:15378"/>
        <dbReference type="ChEBI" id="CHEBI:16551"/>
        <dbReference type="ChEBI" id="CHEBI:30616"/>
        <dbReference type="ChEBI" id="CHEBI:43474"/>
        <dbReference type="ChEBI" id="CHEBI:456216"/>
    </reaction>
</comment>
<dbReference type="PANTHER" id="PTHR43875:SF15">
    <property type="entry name" value="TREHALOSE IMPORT ATP-BINDING PROTEIN SUGC"/>
    <property type="match status" value="1"/>
</dbReference>
<dbReference type="InterPro" id="IPR027417">
    <property type="entry name" value="P-loop_NTPase"/>
</dbReference>
<keyword evidence="7" id="KW-0472">Membrane</keyword>
<accession>A0A132PJE3</accession>
<dbReference type="GO" id="GO:0016887">
    <property type="term" value="F:ATP hydrolysis activity"/>
    <property type="evidence" value="ECO:0007669"/>
    <property type="project" value="InterPro"/>
</dbReference>
<evidence type="ECO:0000313" key="16">
    <source>
        <dbReference type="Proteomes" id="UP000070612"/>
    </source>
</evidence>
<dbReference type="PATRIC" id="fig|59750.3.peg.1707"/>
<comment type="caution">
    <text evidence="15">The sequence shown here is derived from an EMBL/GenBank/DDBJ whole genome shotgun (WGS) entry which is preliminary data.</text>
</comment>
<dbReference type="SMART" id="SM00382">
    <property type="entry name" value="AAA"/>
    <property type="match status" value="1"/>
</dbReference>
<keyword evidence="16" id="KW-1185">Reference proteome</keyword>
<evidence type="ECO:0000256" key="6">
    <source>
        <dbReference type="ARBA" id="ARBA00022967"/>
    </source>
</evidence>
<evidence type="ECO:0000256" key="11">
    <source>
        <dbReference type="ARBA" id="ARBA00072105"/>
    </source>
</evidence>
<dbReference type="GO" id="GO:0140359">
    <property type="term" value="F:ABC-type transporter activity"/>
    <property type="evidence" value="ECO:0007669"/>
    <property type="project" value="UniProtKB-ARBA"/>
</dbReference>
<evidence type="ECO:0000256" key="12">
    <source>
        <dbReference type="ARBA" id="ARBA00080647"/>
    </source>
</evidence>
<keyword evidence="5" id="KW-0067">ATP-binding</keyword>
<dbReference type="Gene3D" id="3.40.50.300">
    <property type="entry name" value="P-loop containing nucleotide triphosphate hydrolases"/>
    <property type="match status" value="1"/>
</dbReference>
<dbReference type="AlphaFoldDB" id="A0A132PJE3"/>
<evidence type="ECO:0000256" key="5">
    <source>
        <dbReference type="ARBA" id="ARBA00022840"/>
    </source>
</evidence>
<protein>
    <recommendedName>
        <fullName evidence="11">Trehalose import ATP-binding protein SugC</fullName>
    </recommendedName>
    <alternativeName>
        <fullName evidence="13">Nucleotide-binding domain of SugABC transporter</fullName>
    </alternativeName>
    <alternativeName>
        <fullName evidence="12">SugABC transporter ATPase SugC</fullName>
    </alternativeName>
</protein>
<name>A0A132PJE3_9MYCO</name>
<dbReference type="GO" id="GO:0005524">
    <property type="term" value="F:ATP binding"/>
    <property type="evidence" value="ECO:0007669"/>
    <property type="project" value="UniProtKB-KW"/>
</dbReference>
<comment type="function">
    <text evidence="9">Part of the ABC transporter complex LpqY-SugA-SugB-SugC, which is highly specific for uptake of trehalose. Involved in the recycling of extracellular trehalose released from trehalose-containing molecules synthesized by M.tuberculosis. Trehalose uptake is essential for virulence. Responsible for energy coupling to the transport system.</text>
</comment>
<organism evidence="15 16">
    <name type="scientific">Mycolicibacterium wolinskyi</name>
    <dbReference type="NCBI Taxonomy" id="59750"/>
    <lineage>
        <taxon>Bacteria</taxon>
        <taxon>Bacillati</taxon>
        <taxon>Actinomycetota</taxon>
        <taxon>Actinomycetes</taxon>
        <taxon>Mycobacteriales</taxon>
        <taxon>Mycobacteriaceae</taxon>
        <taxon>Mycolicibacterium</taxon>
    </lineage>
</organism>
<dbReference type="Pfam" id="PF08402">
    <property type="entry name" value="TOBE_2"/>
    <property type="match status" value="1"/>
</dbReference>
<dbReference type="EMBL" id="LGTW01000015">
    <property type="protein sequence ID" value="KWX22132.1"/>
    <property type="molecule type" value="Genomic_DNA"/>
</dbReference>
<gene>
    <name evidence="15" type="ORF">AFM11_21795</name>
</gene>
<sequence>MLEVQNLVKSFDGERMKRRVRKDRPAGRPGDEAAPVRVFAVNNVSFEVKPGELFTLLGPSGCGKSTTLRSIAGLEQPDSGVVSVGGTTLFAAGADAGKSVNVPANKRGLGMVFQSYAIWPHMTVFDNAAFPLRVRPRKQRPSKHDITERVHRVLETMELLQYADRHATKLSGGQQQRLALARALVVEPALLLLDEPLSNLDAKLRESLRFELKRLQRELGITSIYVTHDQIEALSLSSNIAVMRAGEVVQLGKPRDIYENPQSKFVAEFIGTSNFIDGTVKSRNGDRHVVETRDGRLTLDAAAHMPPGAEVVVSIRPEAVLLSTDRPMDAVNIWEGTVTTRAFLGDAVDHVVSVGKHDIRARCLPHISHAPGSAVYMQMDPAKLALVPVD</sequence>
<dbReference type="Pfam" id="PF00005">
    <property type="entry name" value="ABC_tran"/>
    <property type="match status" value="1"/>
</dbReference>
<reference evidence="15 16" key="1">
    <citation type="submission" date="2015-07" db="EMBL/GenBank/DDBJ databases">
        <title>A draft genome sequence of Mycobacterium wolinskyi.</title>
        <authorList>
            <person name="de Man T.J."/>
            <person name="Perry K.A."/>
            <person name="Coulliette A.D."/>
            <person name="Jensen B."/>
            <person name="Toney N.C."/>
            <person name="Limbago B.M."/>
            <person name="Noble-Wang J."/>
        </authorList>
    </citation>
    <scope>NUCLEOTIDE SEQUENCE [LARGE SCALE GENOMIC DNA]</scope>
    <source>
        <strain evidence="15 16">CDC_01</strain>
    </source>
</reference>
<proteinExistence type="predicted"/>
<dbReference type="RefSeq" id="WP_067852438.1">
    <property type="nucleotide sequence ID" value="NZ_LGTW01000015.1"/>
</dbReference>
<dbReference type="Gene3D" id="2.40.50.100">
    <property type="match status" value="1"/>
</dbReference>
<dbReference type="Proteomes" id="UP000070612">
    <property type="component" value="Unassembled WGS sequence"/>
</dbReference>
<evidence type="ECO:0000256" key="7">
    <source>
        <dbReference type="ARBA" id="ARBA00023136"/>
    </source>
</evidence>
<keyword evidence="4" id="KW-0547">Nucleotide-binding</keyword>
<evidence type="ECO:0000259" key="14">
    <source>
        <dbReference type="PROSITE" id="PS50893"/>
    </source>
</evidence>
<dbReference type="InterPro" id="IPR047641">
    <property type="entry name" value="ABC_transpr_MalK/UgpC-like"/>
</dbReference>
<keyword evidence="3" id="KW-1003">Cell membrane</keyword>
<dbReference type="PANTHER" id="PTHR43875">
    <property type="entry name" value="MALTODEXTRIN IMPORT ATP-BINDING PROTEIN MSMX"/>
    <property type="match status" value="1"/>
</dbReference>
<feature type="domain" description="ABC transporter" evidence="14">
    <location>
        <begin position="2"/>
        <end position="270"/>
    </location>
</feature>
<evidence type="ECO:0000256" key="1">
    <source>
        <dbReference type="ARBA" id="ARBA00004515"/>
    </source>
</evidence>
<dbReference type="STRING" id="59750.AWC31_04600"/>
<evidence type="ECO:0000256" key="10">
    <source>
        <dbReference type="ARBA" id="ARBA00063658"/>
    </source>
</evidence>
<dbReference type="InterPro" id="IPR017871">
    <property type="entry name" value="ABC_transporter-like_CS"/>
</dbReference>
<evidence type="ECO:0000256" key="3">
    <source>
        <dbReference type="ARBA" id="ARBA00022475"/>
    </source>
</evidence>
<evidence type="ECO:0000256" key="13">
    <source>
        <dbReference type="ARBA" id="ARBA00082626"/>
    </source>
</evidence>
<dbReference type="InterPro" id="IPR008995">
    <property type="entry name" value="Mo/tungstate-bd_C_term_dom"/>
</dbReference>
<comment type="subunit">
    <text evidence="10">Monomer. Homodimerizes in the presence of ATP. The complex is composed of two ATP-binding proteins (SugC), two transmembrane proteins (SugA and SugB) and a solute-binding protein (LpqY).</text>
</comment>
<dbReference type="SUPFAM" id="SSF52540">
    <property type="entry name" value="P-loop containing nucleoside triphosphate hydrolases"/>
    <property type="match status" value="1"/>
</dbReference>
<dbReference type="InterPro" id="IPR013611">
    <property type="entry name" value="Transp-assoc_OB_typ2"/>
</dbReference>
<comment type="subcellular location">
    <subcellularLocation>
        <location evidence="1">Cell inner membrane</location>
        <topology evidence="1">Peripheral membrane protein</topology>
        <orientation evidence="1">Cytoplasmic side</orientation>
    </subcellularLocation>
</comment>
<evidence type="ECO:0000256" key="4">
    <source>
        <dbReference type="ARBA" id="ARBA00022741"/>
    </source>
</evidence>